<dbReference type="Proteomes" id="UP000236724">
    <property type="component" value="Unassembled WGS sequence"/>
</dbReference>
<keyword evidence="7" id="KW-0808">Transferase</keyword>
<dbReference type="PANTHER" id="PTHR43547">
    <property type="entry name" value="TWO-COMPONENT HISTIDINE KINASE"/>
    <property type="match status" value="1"/>
</dbReference>
<name>A0A1H6FDB7_9GAMM</name>
<comment type="catalytic activity">
    <reaction evidence="1">
        <text>ATP + protein L-histidine = ADP + protein N-phospho-L-histidine.</text>
        <dbReference type="EC" id="2.7.13.3"/>
    </reaction>
</comment>
<dbReference type="Gene3D" id="3.30.565.10">
    <property type="entry name" value="Histidine kinase-like ATPase, C-terminal domain"/>
    <property type="match status" value="1"/>
</dbReference>
<dbReference type="PROSITE" id="PS50109">
    <property type="entry name" value="HIS_KIN"/>
    <property type="match status" value="1"/>
</dbReference>
<dbReference type="InterPro" id="IPR001789">
    <property type="entry name" value="Sig_transdc_resp-reg_receiver"/>
</dbReference>
<dbReference type="SUPFAM" id="SSF55874">
    <property type="entry name" value="ATPase domain of HSP90 chaperone/DNA topoisomerase II/histidine kinase"/>
    <property type="match status" value="1"/>
</dbReference>
<dbReference type="EC" id="2.7.13.3" evidence="2"/>
<evidence type="ECO:0000313" key="7">
    <source>
        <dbReference type="EMBL" id="SEH07156.1"/>
    </source>
</evidence>
<dbReference type="SMART" id="SM00448">
    <property type="entry name" value="REC"/>
    <property type="match status" value="1"/>
</dbReference>
<keyword evidence="3 4" id="KW-0597">Phosphoprotein</keyword>
<sequence>MPDSIMIVDDNPDNLAVLKGVLSNHGYQVRPTNSGKMVLKSLQHRMVDLILLDIRMPEMDGYEVCRQLKENPETQEIPVIFISALDDPRDKIKAFETGAVDYVSKPFNEMEVLARVSTHLQLHHLQQDLARQNEVLEELVAKRTEKLKQSNTALSESNAALEKALQVKNEFLMLMSHEFRTPLNGILGMTSFLKNTSDETQRENIEIIDSSGWRLLKLVDNILETTKQGTMDSATKVQLHQAIDIRHLCDESLQTIAQLALKKHITVHLNPKYLKLLEIPMNTSRLRQVIGNLLDNAVNFSPEHSQIGIDIQYAQDSQQLFIDVWDSAETIPNEEQHRIFDPFVQLCPITTRSHEGPGLGLTLARNLVELHGGQIQVTEREEQGNIFEISLPAKPI</sequence>
<protein>
    <recommendedName>
        <fullName evidence="2">histidine kinase</fullName>
        <ecNumber evidence="2">2.7.13.3</ecNumber>
    </recommendedName>
</protein>
<dbReference type="SMART" id="SM00387">
    <property type="entry name" value="HATPase_c"/>
    <property type="match status" value="1"/>
</dbReference>
<feature type="modified residue" description="4-aspartylphosphate" evidence="4">
    <location>
        <position position="53"/>
    </location>
</feature>
<feature type="domain" description="Response regulatory" evidence="6">
    <location>
        <begin position="4"/>
        <end position="120"/>
    </location>
</feature>
<reference evidence="7 8" key="1">
    <citation type="submission" date="2016-10" db="EMBL/GenBank/DDBJ databases">
        <authorList>
            <person name="de Groot N.N."/>
        </authorList>
    </citation>
    <scope>NUCLEOTIDE SEQUENCE [LARGE SCALE GENOMIC DNA]</scope>
    <source>
        <strain evidence="7">MBHS1</strain>
    </source>
</reference>
<gene>
    <name evidence="7" type="primary">luxQ_15</name>
    <name evidence="7" type="ORF">MBHS_03030</name>
</gene>
<dbReference type="SMART" id="SM00388">
    <property type="entry name" value="HisKA"/>
    <property type="match status" value="1"/>
</dbReference>
<dbReference type="CDD" id="cd19920">
    <property type="entry name" value="REC_PA4781-like"/>
    <property type="match status" value="1"/>
</dbReference>
<keyword evidence="8" id="KW-1185">Reference proteome</keyword>
<evidence type="ECO:0000256" key="1">
    <source>
        <dbReference type="ARBA" id="ARBA00000085"/>
    </source>
</evidence>
<evidence type="ECO:0000256" key="2">
    <source>
        <dbReference type="ARBA" id="ARBA00012438"/>
    </source>
</evidence>
<organism evidence="7 8">
    <name type="scientific">Candidatus Venteria ishoeyi</name>
    <dbReference type="NCBI Taxonomy" id="1899563"/>
    <lineage>
        <taxon>Bacteria</taxon>
        <taxon>Pseudomonadati</taxon>
        <taxon>Pseudomonadota</taxon>
        <taxon>Gammaproteobacteria</taxon>
        <taxon>Thiotrichales</taxon>
        <taxon>Thiotrichaceae</taxon>
        <taxon>Venteria</taxon>
    </lineage>
</organism>
<dbReference type="PANTHER" id="PTHR43547:SF2">
    <property type="entry name" value="HYBRID SIGNAL TRANSDUCTION HISTIDINE KINASE C"/>
    <property type="match status" value="1"/>
</dbReference>
<dbReference type="Pfam" id="PF00512">
    <property type="entry name" value="HisKA"/>
    <property type="match status" value="1"/>
</dbReference>
<evidence type="ECO:0000256" key="3">
    <source>
        <dbReference type="ARBA" id="ARBA00022553"/>
    </source>
</evidence>
<dbReference type="AlphaFoldDB" id="A0A1H6FDB7"/>
<dbReference type="RefSeq" id="WP_103920858.1">
    <property type="nucleotide sequence ID" value="NZ_FMSV02000518.1"/>
</dbReference>
<dbReference type="Pfam" id="PF02518">
    <property type="entry name" value="HATPase_c"/>
    <property type="match status" value="1"/>
</dbReference>
<dbReference type="InterPro" id="IPR036097">
    <property type="entry name" value="HisK_dim/P_sf"/>
</dbReference>
<dbReference type="EMBL" id="FMSV02000518">
    <property type="protein sequence ID" value="SEH07156.1"/>
    <property type="molecule type" value="Genomic_DNA"/>
</dbReference>
<dbReference type="InterPro" id="IPR003661">
    <property type="entry name" value="HisK_dim/P_dom"/>
</dbReference>
<dbReference type="GO" id="GO:0000155">
    <property type="term" value="F:phosphorelay sensor kinase activity"/>
    <property type="evidence" value="ECO:0007669"/>
    <property type="project" value="InterPro"/>
</dbReference>
<dbReference type="InterPro" id="IPR036890">
    <property type="entry name" value="HATPase_C_sf"/>
</dbReference>
<dbReference type="InterPro" id="IPR005467">
    <property type="entry name" value="His_kinase_dom"/>
</dbReference>
<dbReference type="SUPFAM" id="SSF47384">
    <property type="entry name" value="Homodimeric domain of signal transducing histidine kinase"/>
    <property type="match status" value="1"/>
</dbReference>
<keyword evidence="7" id="KW-0418">Kinase</keyword>
<dbReference type="Gene3D" id="3.40.50.2300">
    <property type="match status" value="1"/>
</dbReference>
<evidence type="ECO:0000313" key="8">
    <source>
        <dbReference type="Proteomes" id="UP000236724"/>
    </source>
</evidence>
<evidence type="ECO:0000256" key="4">
    <source>
        <dbReference type="PROSITE-ProRule" id="PRU00169"/>
    </source>
</evidence>
<proteinExistence type="predicted"/>
<dbReference type="Gene3D" id="1.10.287.130">
    <property type="match status" value="1"/>
</dbReference>
<dbReference type="PROSITE" id="PS50110">
    <property type="entry name" value="RESPONSE_REGULATORY"/>
    <property type="match status" value="1"/>
</dbReference>
<feature type="domain" description="Histidine kinase" evidence="5">
    <location>
        <begin position="174"/>
        <end position="395"/>
    </location>
</feature>
<dbReference type="CDD" id="cd00082">
    <property type="entry name" value="HisKA"/>
    <property type="match status" value="1"/>
</dbReference>
<accession>A0A1H6FDB7</accession>
<evidence type="ECO:0000259" key="6">
    <source>
        <dbReference type="PROSITE" id="PS50110"/>
    </source>
</evidence>
<dbReference type="InterPro" id="IPR011006">
    <property type="entry name" value="CheY-like_superfamily"/>
</dbReference>
<dbReference type="InterPro" id="IPR003594">
    <property type="entry name" value="HATPase_dom"/>
</dbReference>
<dbReference type="PRINTS" id="PR00344">
    <property type="entry name" value="BCTRLSENSOR"/>
</dbReference>
<dbReference type="OrthoDB" id="8874570at2"/>
<evidence type="ECO:0000259" key="5">
    <source>
        <dbReference type="PROSITE" id="PS50109"/>
    </source>
</evidence>
<dbReference type="Pfam" id="PF00072">
    <property type="entry name" value="Response_reg"/>
    <property type="match status" value="1"/>
</dbReference>
<dbReference type="InterPro" id="IPR004358">
    <property type="entry name" value="Sig_transdc_His_kin-like_C"/>
</dbReference>
<dbReference type="SUPFAM" id="SSF52172">
    <property type="entry name" value="CheY-like"/>
    <property type="match status" value="1"/>
</dbReference>